<keyword evidence="2" id="KW-1185">Reference proteome</keyword>
<organism evidence="1 2">
    <name type="scientific">Fonsecaea pedrosoi CBS 271.37</name>
    <dbReference type="NCBI Taxonomy" id="1442368"/>
    <lineage>
        <taxon>Eukaryota</taxon>
        <taxon>Fungi</taxon>
        <taxon>Dikarya</taxon>
        <taxon>Ascomycota</taxon>
        <taxon>Pezizomycotina</taxon>
        <taxon>Eurotiomycetes</taxon>
        <taxon>Chaetothyriomycetidae</taxon>
        <taxon>Chaetothyriales</taxon>
        <taxon>Herpotrichiellaceae</taxon>
        <taxon>Fonsecaea</taxon>
    </lineage>
</organism>
<dbReference type="RefSeq" id="XP_013285684.1">
    <property type="nucleotide sequence ID" value="XM_013430230.1"/>
</dbReference>
<gene>
    <name evidence="1" type="ORF">Z517_04902</name>
</gene>
<protein>
    <submittedName>
        <fullName evidence="1">Uncharacterized protein</fullName>
    </submittedName>
</protein>
<evidence type="ECO:0000313" key="2">
    <source>
        <dbReference type="Proteomes" id="UP000053029"/>
    </source>
</evidence>
<dbReference type="AlphaFoldDB" id="A0A0D2DVN5"/>
<dbReference type="GeneID" id="25304392"/>
<accession>A0A0D2DVN5</accession>
<dbReference type="Proteomes" id="UP000053029">
    <property type="component" value="Unassembled WGS sequence"/>
</dbReference>
<evidence type="ECO:0000313" key="1">
    <source>
        <dbReference type="EMBL" id="KIW81876.1"/>
    </source>
</evidence>
<dbReference type="HOGENOM" id="CLU_2941733_0_0_1"/>
<sequence>MQVIKNLTLVLGNSSDPNHEDGLLEGVHGRRRRTRKIQMGTPIYGFDAPYTGAQGGSIVR</sequence>
<proteinExistence type="predicted"/>
<dbReference type="EMBL" id="KN846971">
    <property type="protein sequence ID" value="KIW81876.1"/>
    <property type="molecule type" value="Genomic_DNA"/>
</dbReference>
<dbReference type="VEuPathDB" id="FungiDB:Z517_04902"/>
<reference evidence="1 2" key="1">
    <citation type="submission" date="2015-01" db="EMBL/GenBank/DDBJ databases">
        <title>The Genome Sequence of Fonsecaea pedrosoi CBS 271.37.</title>
        <authorList>
            <consortium name="The Broad Institute Genomics Platform"/>
            <person name="Cuomo C."/>
            <person name="de Hoog S."/>
            <person name="Gorbushina A."/>
            <person name="Stielow B."/>
            <person name="Teixiera M."/>
            <person name="Abouelleil A."/>
            <person name="Chapman S.B."/>
            <person name="Priest M."/>
            <person name="Young S.K."/>
            <person name="Wortman J."/>
            <person name="Nusbaum C."/>
            <person name="Birren B."/>
        </authorList>
    </citation>
    <scope>NUCLEOTIDE SEQUENCE [LARGE SCALE GENOMIC DNA]</scope>
    <source>
        <strain evidence="1 2">CBS 271.37</strain>
    </source>
</reference>
<name>A0A0D2DVN5_9EURO</name>